<dbReference type="InterPro" id="IPR052160">
    <property type="entry name" value="Gypsy_RT_Integrase-like"/>
</dbReference>
<dbReference type="Proteomes" id="UP000257109">
    <property type="component" value="Unassembled WGS sequence"/>
</dbReference>
<evidence type="ECO:0000259" key="2">
    <source>
        <dbReference type="PROSITE" id="PS50994"/>
    </source>
</evidence>
<dbReference type="InterPro" id="IPR001584">
    <property type="entry name" value="Integrase_cat-core"/>
</dbReference>
<dbReference type="InterPro" id="IPR012337">
    <property type="entry name" value="RNaseH-like_sf"/>
</dbReference>
<reference evidence="3" key="1">
    <citation type="submission" date="2018-05" db="EMBL/GenBank/DDBJ databases">
        <title>Draft genome of Mucuna pruriens seed.</title>
        <authorList>
            <person name="Nnadi N.E."/>
            <person name="Vos R."/>
            <person name="Hasami M.H."/>
            <person name="Devisetty U.K."/>
            <person name="Aguiy J.C."/>
        </authorList>
    </citation>
    <scope>NUCLEOTIDE SEQUENCE [LARGE SCALE GENOMIC DNA]</scope>
    <source>
        <strain evidence="3">JCA_2017</strain>
    </source>
</reference>
<dbReference type="Gene3D" id="3.30.420.10">
    <property type="entry name" value="Ribonuclease H-like superfamily/Ribonuclease H"/>
    <property type="match status" value="1"/>
</dbReference>
<keyword evidence="4" id="KW-1185">Reference proteome</keyword>
<name>A0A371HTJ2_MUCPR</name>
<gene>
    <name evidence="3" type="primary">gag-pol</name>
    <name evidence="3" type="ORF">CR513_09962</name>
</gene>
<dbReference type="SUPFAM" id="SSF53098">
    <property type="entry name" value="Ribonuclease H-like"/>
    <property type="match status" value="1"/>
</dbReference>
<dbReference type="EMBL" id="QJKJ01001751">
    <property type="protein sequence ID" value="RDY06102.1"/>
    <property type="molecule type" value="Genomic_DNA"/>
</dbReference>
<dbReference type="OrthoDB" id="10055717at2759"/>
<evidence type="ECO:0000256" key="1">
    <source>
        <dbReference type="SAM" id="MobiDB-lite"/>
    </source>
</evidence>
<feature type="region of interest" description="Disordered" evidence="1">
    <location>
        <begin position="609"/>
        <end position="631"/>
    </location>
</feature>
<evidence type="ECO:0000313" key="3">
    <source>
        <dbReference type="EMBL" id="RDY06102.1"/>
    </source>
</evidence>
<organism evidence="3 4">
    <name type="scientific">Mucuna pruriens</name>
    <name type="common">Velvet bean</name>
    <name type="synonym">Dolichos pruriens</name>
    <dbReference type="NCBI Taxonomy" id="157652"/>
    <lineage>
        <taxon>Eukaryota</taxon>
        <taxon>Viridiplantae</taxon>
        <taxon>Streptophyta</taxon>
        <taxon>Embryophyta</taxon>
        <taxon>Tracheophyta</taxon>
        <taxon>Spermatophyta</taxon>
        <taxon>Magnoliopsida</taxon>
        <taxon>eudicotyledons</taxon>
        <taxon>Gunneridae</taxon>
        <taxon>Pentapetalae</taxon>
        <taxon>rosids</taxon>
        <taxon>fabids</taxon>
        <taxon>Fabales</taxon>
        <taxon>Fabaceae</taxon>
        <taxon>Papilionoideae</taxon>
        <taxon>50 kb inversion clade</taxon>
        <taxon>NPAAA clade</taxon>
        <taxon>indigoferoid/millettioid clade</taxon>
        <taxon>Phaseoleae</taxon>
        <taxon>Mucuna</taxon>
    </lineage>
</organism>
<dbReference type="GO" id="GO:0003676">
    <property type="term" value="F:nucleic acid binding"/>
    <property type="evidence" value="ECO:0007669"/>
    <property type="project" value="InterPro"/>
</dbReference>
<dbReference type="PROSITE" id="PS50994">
    <property type="entry name" value="INTEGRASE"/>
    <property type="match status" value="1"/>
</dbReference>
<sequence>MLIFDLSTSMPLLDTRCPSTIPSITMKWHFSKLSTRFVFMHLVNTLDRFSRHASNDSTYTVKSSIKTFMQSYSKSEKILVIQRWNVLDTLHRPNSICVYAKVPNRQVKVVLLVELDSTPVLLLESGLAFFFTLKLDSDGTRFWTLSSELGTTSACFWPSLSELLSALGYILKSDSAFIRSWPLLAESYSVVNIFATYADNGLLVSATWTSALFEHSDPKQSNTLVSPSKFEISSLSVCCSTSSSIRSMPKRKWSLVGCFIASKMLNYTRLSPNFIESVPACTSIFVLVVIKNGHPRIKIDVRMTLIEAPKSNMASTKVQSPMVHGIEKILGSQHFYVGIRLKVDYDAYQLVSTYEKCQNVGMAISRRHEMPQQPILFCEVFDVWGIDFMGPFLVSNGYSYILLAVDYVSRWVEAIATKTNDAKVVVDFLKSNIFYWFGVPKALISDQESHFCNKPMSSLLHKYGVRRLLEDTLWAHRTAYRTPLGMSPYRIVFGKACTQSLLSCQTRKFQLQELDELCLEAYENSRIYKQKVKKFHDQQTLRKEFRVGQKVLLFNSRLNLIAGKLRSRWDGSFVIINVFPYGAVELKYEHANSTFQVNGHKIKLFHEGPVPPTGDMETISLKEPTPPDDTP</sequence>
<proteinExistence type="predicted"/>
<dbReference type="AlphaFoldDB" id="A0A371HTJ2"/>
<accession>A0A371HTJ2</accession>
<evidence type="ECO:0000313" key="4">
    <source>
        <dbReference type="Proteomes" id="UP000257109"/>
    </source>
</evidence>
<dbReference type="PANTHER" id="PTHR47266">
    <property type="entry name" value="ENDONUCLEASE-RELATED"/>
    <property type="match status" value="1"/>
</dbReference>
<dbReference type="Pfam" id="PF00665">
    <property type="entry name" value="rve"/>
    <property type="match status" value="1"/>
</dbReference>
<dbReference type="InterPro" id="IPR036397">
    <property type="entry name" value="RNaseH_sf"/>
</dbReference>
<feature type="non-terminal residue" evidence="3">
    <location>
        <position position="1"/>
    </location>
</feature>
<protein>
    <submittedName>
        <fullName evidence="3">Gag-pol</fullName>
    </submittedName>
</protein>
<comment type="caution">
    <text evidence="3">The sequence shown here is derived from an EMBL/GenBank/DDBJ whole genome shotgun (WGS) entry which is preliminary data.</text>
</comment>
<feature type="domain" description="Integrase catalytic" evidence="2">
    <location>
        <begin position="370"/>
        <end position="466"/>
    </location>
</feature>
<dbReference type="GO" id="GO:0015074">
    <property type="term" value="P:DNA integration"/>
    <property type="evidence" value="ECO:0007669"/>
    <property type="project" value="InterPro"/>
</dbReference>